<evidence type="ECO:0000313" key="7">
    <source>
        <dbReference type="EMBL" id="CAL1241103.1"/>
    </source>
</evidence>
<dbReference type="InterPro" id="IPR051544">
    <property type="entry name" value="TPS_OM_transporter"/>
</dbReference>
<evidence type="ECO:0000256" key="2">
    <source>
        <dbReference type="ARBA" id="ARBA00022692"/>
    </source>
</evidence>
<evidence type="ECO:0000256" key="3">
    <source>
        <dbReference type="ARBA" id="ARBA00023237"/>
    </source>
</evidence>
<evidence type="ECO:0000313" key="8">
    <source>
        <dbReference type="Proteomes" id="UP001497493"/>
    </source>
</evidence>
<accession>A0ABM9NKE2</accession>
<organism evidence="7 8">
    <name type="scientific">Candidatus Methylocalor cossyra</name>
    <dbReference type="NCBI Taxonomy" id="3108543"/>
    <lineage>
        <taxon>Bacteria</taxon>
        <taxon>Pseudomonadati</taxon>
        <taxon>Pseudomonadota</taxon>
        <taxon>Gammaproteobacteria</taxon>
        <taxon>Methylococcales</taxon>
        <taxon>Methylococcaceae</taxon>
        <taxon>Candidatus Methylocalor</taxon>
    </lineage>
</organism>
<keyword evidence="8" id="KW-1185">Reference proteome</keyword>
<evidence type="ECO:0008006" key="9">
    <source>
        <dbReference type="Google" id="ProtNLM"/>
    </source>
</evidence>
<feature type="chain" id="PRO_5046804313" description="Heme/hemopexin transporter protein HuxB" evidence="4">
    <location>
        <begin position="26"/>
        <end position="539"/>
    </location>
</feature>
<dbReference type="InterPro" id="IPR005565">
    <property type="entry name" value="Hemolysn_activator_HlyB_C"/>
</dbReference>
<feature type="signal peptide" evidence="4">
    <location>
        <begin position="1"/>
        <end position="25"/>
    </location>
</feature>
<evidence type="ECO:0000256" key="4">
    <source>
        <dbReference type="SAM" id="SignalP"/>
    </source>
</evidence>
<sequence>MRELTQRFCLLCLSGAFLAGVPALAEPPGPAPKAAEAEATPRFDVWEYRVEGNTVLDPKVIEKTVYGYLGPGKTIDDVEKARAALEKVYHDAGYAAALVDIPEQDVNEGVVVLTVGEGRVDRLKVSGSRYFSLGRIREKVPALAEGKPLHMPAVQEQLSELAGESADRNVTPILRAGRTPGTVEVDLAVEDRLPLHGSLELNARNSANTSRLRLIGMLRYDNLWQRFHSASLQYQTSPEDPSNVEVWSGTYVMPLDFLGARLAFYGIGLDSTSNVTTAGALSVVGSGHIFGLRLIKLLPGTKAYSHSLTLGWDYKDFGQSVLLTGADTQNTPVTYAPWQVSYTGTYGWGGGTVTQWNLETDFNIAGIGSTYREFENRRYGATPNYLYLAGDLRHRQALPWDLALQFRLLGQVANMPLISNEQMGAGGMQSVRGYHEVERLGDDGVNGSLELYSPNLGPWLDASIDEWRFLVFSDVARLWIRKPLPGAPSSYDLWSAGTGFRLQLLKQIAGEFYWAYPFAPGQYVKVGQSRIDFRVVFEF</sequence>
<keyword evidence="4" id="KW-0732">Signal</keyword>
<keyword evidence="1" id="KW-1134">Transmembrane beta strand</keyword>
<dbReference type="Gene3D" id="2.40.160.50">
    <property type="entry name" value="membrane protein fhac: a member of the omp85/tpsb transporter family"/>
    <property type="match status" value="1"/>
</dbReference>
<keyword evidence="1" id="KW-0472">Membrane</keyword>
<dbReference type="PANTHER" id="PTHR34597">
    <property type="entry name" value="SLR1661 PROTEIN"/>
    <property type="match status" value="1"/>
</dbReference>
<protein>
    <recommendedName>
        <fullName evidence="9">Heme/hemopexin transporter protein HuxB</fullName>
    </recommendedName>
</protein>
<evidence type="ECO:0000259" key="6">
    <source>
        <dbReference type="Pfam" id="PF08479"/>
    </source>
</evidence>
<feature type="domain" description="Polypeptide-transport-associated ShlB-type" evidence="6">
    <location>
        <begin position="43"/>
        <end position="118"/>
    </location>
</feature>
<keyword evidence="3" id="KW-0998">Cell outer membrane</keyword>
<keyword evidence="2" id="KW-0812">Transmembrane</keyword>
<dbReference type="EMBL" id="OZ026884">
    <property type="protein sequence ID" value="CAL1241103.1"/>
    <property type="molecule type" value="Genomic_DNA"/>
</dbReference>
<evidence type="ECO:0000259" key="5">
    <source>
        <dbReference type="Pfam" id="PF03865"/>
    </source>
</evidence>
<dbReference type="Proteomes" id="UP001497493">
    <property type="component" value="Chromosome"/>
</dbReference>
<dbReference type="PANTHER" id="PTHR34597:SF6">
    <property type="entry name" value="BLR6126 PROTEIN"/>
    <property type="match status" value="1"/>
</dbReference>
<name>A0ABM9NKE2_9GAMM</name>
<dbReference type="InterPro" id="IPR013686">
    <property type="entry name" value="Polypept-transport_assoc_ShlB"/>
</dbReference>
<proteinExistence type="predicted"/>
<reference evidence="7 8" key="1">
    <citation type="submission" date="2024-04" db="EMBL/GenBank/DDBJ databases">
        <authorList>
            <person name="Cremers G."/>
        </authorList>
    </citation>
    <scope>NUCLEOTIDE SEQUENCE [LARGE SCALE GENOMIC DNA]</scope>
    <source>
        <strain evidence="7">MeCH1-AG</strain>
    </source>
</reference>
<dbReference type="RefSeq" id="WP_348757634.1">
    <property type="nucleotide sequence ID" value="NZ_OZ026884.1"/>
</dbReference>
<evidence type="ECO:0000256" key="1">
    <source>
        <dbReference type="ARBA" id="ARBA00022452"/>
    </source>
</evidence>
<dbReference type="Pfam" id="PF03865">
    <property type="entry name" value="ShlB"/>
    <property type="match status" value="1"/>
</dbReference>
<feature type="domain" description="Haemolysin activator HlyB C-terminal" evidence="5">
    <location>
        <begin position="183"/>
        <end position="501"/>
    </location>
</feature>
<dbReference type="Pfam" id="PF08479">
    <property type="entry name" value="POTRA_2"/>
    <property type="match status" value="1"/>
</dbReference>
<dbReference type="Gene3D" id="3.10.20.310">
    <property type="entry name" value="membrane protein fhac"/>
    <property type="match status" value="1"/>
</dbReference>
<gene>
    <name evidence="7" type="ORF">MECH1_V1_2327</name>
</gene>